<dbReference type="EMBL" id="BNCK01000001">
    <property type="protein sequence ID" value="GHF78987.1"/>
    <property type="molecule type" value="Genomic_DNA"/>
</dbReference>
<dbReference type="InterPro" id="IPR050275">
    <property type="entry name" value="PGM_Phosphatase"/>
</dbReference>
<dbReference type="PANTHER" id="PTHR48100:SF1">
    <property type="entry name" value="HISTIDINE PHOSPHATASE FAMILY PROTEIN-RELATED"/>
    <property type="match status" value="1"/>
</dbReference>
<dbReference type="Proteomes" id="UP000623842">
    <property type="component" value="Unassembled WGS sequence"/>
</dbReference>
<keyword evidence="2" id="KW-1185">Reference proteome</keyword>
<proteinExistence type="predicted"/>
<dbReference type="Gene3D" id="3.40.50.1240">
    <property type="entry name" value="Phosphoglycerate mutase-like"/>
    <property type="match status" value="1"/>
</dbReference>
<gene>
    <name evidence="1" type="ORF">GCM10017161_02660</name>
</gene>
<sequence length="218" mass="24482">MANIYLLRHGKVDGEAALYGHTDVPVTPATNEKINQDFTAFCQRKNITIDHMVTSPLIRCLSLAQLIASSRSLAAPKALDAIKEMNFGQYDGVPFDALHQQPEHWQVLEKFWQDPVQQSLPEAELLTGFSYRVSHAWQQLVEQARHLEQNTLVVCHGGVIRMILAHVLNVDFRNPLWYTQLSIGNGSLTTIEVKENDTRVKHIAKPLDGFSTASEQVA</sequence>
<organism evidence="1 2">
    <name type="scientific">Thalassotalea marina</name>
    <dbReference type="NCBI Taxonomy" id="1673741"/>
    <lineage>
        <taxon>Bacteria</taxon>
        <taxon>Pseudomonadati</taxon>
        <taxon>Pseudomonadota</taxon>
        <taxon>Gammaproteobacteria</taxon>
        <taxon>Alteromonadales</taxon>
        <taxon>Colwelliaceae</taxon>
        <taxon>Thalassotalea</taxon>
    </lineage>
</organism>
<dbReference type="RefSeq" id="WP_229854462.1">
    <property type="nucleotide sequence ID" value="NZ_BNCK01000001.1"/>
</dbReference>
<dbReference type="InterPro" id="IPR029033">
    <property type="entry name" value="His_PPase_superfam"/>
</dbReference>
<accession>A0A919BBC1</accession>
<reference evidence="1" key="2">
    <citation type="submission" date="2020-09" db="EMBL/GenBank/DDBJ databases">
        <authorList>
            <person name="Sun Q."/>
            <person name="Kim S."/>
        </authorList>
    </citation>
    <scope>NUCLEOTIDE SEQUENCE</scope>
    <source>
        <strain evidence="1">KCTC 42731</strain>
    </source>
</reference>
<evidence type="ECO:0000313" key="2">
    <source>
        <dbReference type="Proteomes" id="UP000623842"/>
    </source>
</evidence>
<dbReference type="SMART" id="SM00855">
    <property type="entry name" value="PGAM"/>
    <property type="match status" value="1"/>
</dbReference>
<dbReference type="GO" id="GO:0005737">
    <property type="term" value="C:cytoplasm"/>
    <property type="evidence" value="ECO:0007669"/>
    <property type="project" value="TreeGrafter"/>
</dbReference>
<comment type="caution">
    <text evidence="1">The sequence shown here is derived from an EMBL/GenBank/DDBJ whole genome shotgun (WGS) entry which is preliminary data.</text>
</comment>
<dbReference type="AlphaFoldDB" id="A0A919BBC1"/>
<protein>
    <submittedName>
        <fullName evidence="1">Alpha-ribazole phosphatase</fullName>
    </submittedName>
</protein>
<dbReference type="SUPFAM" id="SSF53254">
    <property type="entry name" value="Phosphoglycerate mutase-like"/>
    <property type="match status" value="1"/>
</dbReference>
<dbReference type="GO" id="GO:0016791">
    <property type="term" value="F:phosphatase activity"/>
    <property type="evidence" value="ECO:0007669"/>
    <property type="project" value="TreeGrafter"/>
</dbReference>
<name>A0A919BBC1_9GAMM</name>
<dbReference type="InterPro" id="IPR013078">
    <property type="entry name" value="His_Pase_superF_clade-1"/>
</dbReference>
<dbReference type="PANTHER" id="PTHR48100">
    <property type="entry name" value="BROAD-SPECIFICITY PHOSPHATASE YOR283W-RELATED"/>
    <property type="match status" value="1"/>
</dbReference>
<dbReference type="CDD" id="cd07067">
    <property type="entry name" value="HP_PGM_like"/>
    <property type="match status" value="1"/>
</dbReference>
<dbReference type="PIRSF" id="PIRSF000709">
    <property type="entry name" value="6PFK_2-Ptase"/>
    <property type="match status" value="1"/>
</dbReference>
<dbReference type="Pfam" id="PF00300">
    <property type="entry name" value="His_Phos_1"/>
    <property type="match status" value="1"/>
</dbReference>
<reference evidence="1" key="1">
    <citation type="journal article" date="2014" name="Int. J. Syst. Evol. Microbiol.">
        <title>Complete genome sequence of Corynebacterium casei LMG S-19264T (=DSM 44701T), isolated from a smear-ripened cheese.</title>
        <authorList>
            <consortium name="US DOE Joint Genome Institute (JGI-PGF)"/>
            <person name="Walter F."/>
            <person name="Albersmeier A."/>
            <person name="Kalinowski J."/>
            <person name="Ruckert C."/>
        </authorList>
    </citation>
    <scope>NUCLEOTIDE SEQUENCE</scope>
    <source>
        <strain evidence="1">KCTC 42731</strain>
    </source>
</reference>
<evidence type="ECO:0000313" key="1">
    <source>
        <dbReference type="EMBL" id="GHF78987.1"/>
    </source>
</evidence>